<evidence type="ECO:0000256" key="7">
    <source>
        <dbReference type="ARBA" id="ARBA00022801"/>
    </source>
</evidence>
<sequence length="160" mass="17114">MKHVKRILGIDPGFGRTGFAVLSIEPSGIETLDFGVITTPTIKDFGSRLVMLAEDLQAVIIESKPDLMAVEQLYFTNNQKTGIQVAQARGVILLLAAQNGIPLMEFTPNQVKSSLTGDGKANKAAVQRMVKQLLGLARIPKPDDAADALAIALAASTMRK</sequence>
<dbReference type="PROSITE" id="PS01321">
    <property type="entry name" value="RUVC"/>
    <property type="match status" value="1"/>
</dbReference>
<dbReference type="PANTHER" id="PTHR30194">
    <property type="entry name" value="CROSSOVER JUNCTION ENDODEOXYRIBONUCLEASE RUVC"/>
    <property type="match status" value="1"/>
</dbReference>
<dbReference type="Pfam" id="PF02075">
    <property type="entry name" value="RuvC"/>
    <property type="match status" value="1"/>
</dbReference>
<keyword evidence="8 13" id="KW-0460">Magnesium</keyword>
<keyword evidence="11 13" id="KW-0234">DNA repair</keyword>
<dbReference type="Proteomes" id="UP000034616">
    <property type="component" value="Unassembled WGS sequence"/>
</dbReference>
<keyword evidence="7 13" id="KW-0378">Hydrolase</keyword>
<evidence type="ECO:0000256" key="12">
    <source>
        <dbReference type="ARBA" id="ARBA00029354"/>
    </source>
</evidence>
<keyword evidence="6 13" id="KW-0227">DNA damage</keyword>
<dbReference type="InterPro" id="IPR012337">
    <property type="entry name" value="RNaseH-like_sf"/>
</dbReference>
<feature type="binding site" evidence="13">
    <location>
        <position position="71"/>
    </location>
    <ligand>
        <name>Mg(2+)</name>
        <dbReference type="ChEBI" id="CHEBI:18420"/>
        <label>2</label>
    </ligand>
</feature>
<dbReference type="FunFam" id="3.30.420.10:FF:000002">
    <property type="entry name" value="Crossover junction endodeoxyribonuclease RuvC"/>
    <property type="match status" value="1"/>
</dbReference>
<dbReference type="GO" id="GO:0003677">
    <property type="term" value="F:DNA binding"/>
    <property type="evidence" value="ECO:0007669"/>
    <property type="project" value="UniProtKB-KW"/>
</dbReference>
<dbReference type="GO" id="GO:0000287">
    <property type="term" value="F:magnesium ion binding"/>
    <property type="evidence" value="ECO:0007669"/>
    <property type="project" value="UniProtKB-UniRule"/>
</dbReference>
<evidence type="ECO:0000256" key="3">
    <source>
        <dbReference type="ARBA" id="ARBA00022722"/>
    </source>
</evidence>
<evidence type="ECO:0000256" key="8">
    <source>
        <dbReference type="ARBA" id="ARBA00022842"/>
    </source>
</evidence>
<evidence type="ECO:0000313" key="16">
    <source>
        <dbReference type="Proteomes" id="UP000034616"/>
    </source>
</evidence>
<dbReference type="PANTHER" id="PTHR30194:SF3">
    <property type="entry name" value="CROSSOVER JUNCTION ENDODEOXYRIBONUCLEASE RUVC"/>
    <property type="match status" value="1"/>
</dbReference>
<keyword evidence="3 13" id="KW-0540">Nuclease</keyword>
<evidence type="ECO:0000313" key="15">
    <source>
        <dbReference type="EMBL" id="KKR87406.1"/>
    </source>
</evidence>
<proteinExistence type="inferred from homology"/>
<reference evidence="15 16" key="1">
    <citation type="journal article" date="2015" name="Nature">
        <title>rRNA introns, odd ribosomes, and small enigmatic genomes across a large radiation of phyla.</title>
        <authorList>
            <person name="Brown C.T."/>
            <person name="Hug L.A."/>
            <person name="Thomas B.C."/>
            <person name="Sharon I."/>
            <person name="Castelle C.J."/>
            <person name="Singh A."/>
            <person name="Wilkins M.J."/>
            <person name="Williams K.H."/>
            <person name="Banfield J.F."/>
        </authorList>
    </citation>
    <scope>NUCLEOTIDE SEQUENCE [LARGE SCALE GENOMIC DNA]</scope>
</reference>
<comment type="catalytic activity">
    <reaction evidence="12 13">
        <text>Endonucleolytic cleavage at a junction such as a reciprocal single-stranded crossover between two homologous DNA duplexes (Holliday junction).</text>
        <dbReference type="EC" id="3.1.21.10"/>
    </reaction>
</comment>
<dbReference type="PRINTS" id="PR00696">
    <property type="entry name" value="RSOLVASERUVC"/>
</dbReference>
<evidence type="ECO:0000256" key="6">
    <source>
        <dbReference type="ARBA" id="ARBA00022763"/>
    </source>
</evidence>
<evidence type="ECO:0000256" key="4">
    <source>
        <dbReference type="ARBA" id="ARBA00022723"/>
    </source>
</evidence>
<evidence type="ECO:0000256" key="2">
    <source>
        <dbReference type="ARBA" id="ARBA00022490"/>
    </source>
</evidence>
<keyword evidence="5 13" id="KW-0255">Endonuclease</keyword>
<dbReference type="AlphaFoldDB" id="A0A0G0UIR5"/>
<feature type="binding site" evidence="13">
    <location>
        <position position="11"/>
    </location>
    <ligand>
        <name>Mg(2+)</name>
        <dbReference type="ChEBI" id="CHEBI:18420"/>
        <label>1</label>
    </ligand>
</feature>
<protein>
    <recommendedName>
        <fullName evidence="13 14">Crossover junction endodeoxyribonuclease RuvC</fullName>
        <ecNumber evidence="13 14">3.1.21.10</ecNumber>
    </recommendedName>
    <alternativeName>
        <fullName evidence="13">Holliday junction nuclease RuvC</fullName>
    </alternativeName>
    <alternativeName>
        <fullName evidence="13">Holliday junction resolvase RuvC</fullName>
    </alternativeName>
</protein>
<dbReference type="GO" id="GO:0005737">
    <property type="term" value="C:cytoplasm"/>
    <property type="evidence" value="ECO:0007669"/>
    <property type="project" value="UniProtKB-SubCell"/>
</dbReference>
<dbReference type="InterPro" id="IPR002176">
    <property type="entry name" value="X-over_junc_endoDNase_RuvC"/>
</dbReference>
<dbReference type="CDD" id="cd16962">
    <property type="entry name" value="RuvC"/>
    <property type="match status" value="1"/>
</dbReference>
<comment type="subcellular location">
    <subcellularLocation>
        <location evidence="13">Cytoplasm</location>
    </subcellularLocation>
</comment>
<accession>A0A0G0UIR5</accession>
<dbReference type="SUPFAM" id="SSF53098">
    <property type="entry name" value="Ribonuclease H-like"/>
    <property type="match status" value="1"/>
</dbReference>
<evidence type="ECO:0000256" key="11">
    <source>
        <dbReference type="ARBA" id="ARBA00023204"/>
    </source>
</evidence>
<evidence type="ECO:0000256" key="14">
    <source>
        <dbReference type="NCBIfam" id="TIGR00228"/>
    </source>
</evidence>
<dbReference type="EMBL" id="LCAH01000003">
    <property type="protein sequence ID" value="KKR87406.1"/>
    <property type="molecule type" value="Genomic_DNA"/>
</dbReference>
<comment type="caution">
    <text evidence="15">The sequence shown here is derived from an EMBL/GenBank/DDBJ whole genome shotgun (WGS) entry which is preliminary data.</text>
</comment>
<dbReference type="NCBIfam" id="TIGR00228">
    <property type="entry name" value="ruvC"/>
    <property type="match status" value="1"/>
</dbReference>
<dbReference type="InterPro" id="IPR020563">
    <property type="entry name" value="X-over_junc_endoDNase_Mg_BS"/>
</dbReference>
<dbReference type="PATRIC" id="fig|1618985.3.peg.325"/>
<feature type="active site" evidence="13">
    <location>
        <position position="11"/>
    </location>
</feature>
<keyword evidence="9 13" id="KW-0238">DNA-binding</keyword>
<feature type="active site" evidence="13">
    <location>
        <position position="144"/>
    </location>
</feature>
<keyword evidence="10 13" id="KW-0233">DNA recombination</keyword>
<dbReference type="GO" id="GO:0048476">
    <property type="term" value="C:Holliday junction resolvase complex"/>
    <property type="evidence" value="ECO:0007669"/>
    <property type="project" value="UniProtKB-UniRule"/>
</dbReference>
<keyword evidence="2 13" id="KW-0963">Cytoplasm</keyword>
<name>A0A0G0UIR5_9BACT</name>
<evidence type="ECO:0000256" key="1">
    <source>
        <dbReference type="ARBA" id="ARBA00009518"/>
    </source>
</evidence>
<comment type="function">
    <text evidence="13">The RuvA-RuvB-RuvC complex processes Holliday junction (HJ) DNA during genetic recombination and DNA repair. Endonuclease that resolves HJ intermediates. Cleaves cruciform DNA by making single-stranded nicks across the HJ at symmetrical positions within the homologous arms, yielding a 5'-phosphate and a 3'-hydroxyl group; requires a central core of homology in the junction. The consensus cleavage sequence is 5'-(A/T)TT(C/G)-3'. Cleavage occurs on the 3'-side of the TT dinucleotide at the point of strand exchange. HJ branch migration catalyzed by RuvA-RuvB allows RuvC to scan DNA until it finds its consensus sequence, where it cleaves and resolves the cruciform DNA.</text>
</comment>
<evidence type="ECO:0000256" key="5">
    <source>
        <dbReference type="ARBA" id="ARBA00022759"/>
    </source>
</evidence>
<feature type="active site" evidence="13">
    <location>
        <position position="71"/>
    </location>
</feature>
<comment type="subunit">
    <text evidence="13">Homodimer which binds Holliday junction (HJ) DNA. The HJ becomes 2-fold symmetrical on binding to RuvC with unstacked arms; it has a different conformation from HJ DNA in complex with RuvA. In the full resolvosome a probable DNA-RuvA(4)-RuvB(12)-RuvC(2) complex forms which resolves the HJ.</text>
</comment>
<dbReference type="HAMAP" id="MF_00034">
    <property type="entry name" value="RuvC"/>
    <property type="match status" value="1"/>
</dbReference>
<dbReference type="Gene3D" id="3.30.420.10">
    <property type="entry name" value="Ribonuclease H-like superfamily/Ribonuclease H"/>
    <property type="match status" value="1"/>
</dbReference>
<feature type="binding site" evidence="13">
    <location>
        <position position="144"/>
    </location>
    <ligand>
        <name>Mg(2+)</name>
        <dbReference type="ChEBI" id="CHEBI:18420"/>
        <label>1</label>
    </ligand>
</feature>
<gene>
    <name evidence="13" type="primary">ruvC</name>
    <name evidence="15" type="ORF">UU35_C0003G0033</name>
</gene>
<evidence type="ECO:0000256" key="13">
    <source>
        <dbReference type="HAMAP-Rule" id="MF_00034"/>
    </source>
</evidence>
<dbReference type="GO" id="GO:0006310">
    <property type="term" value="P:DNA recombination"/>
    <property type="evidence" value="ECO:0007669"/>
    <property type="project" value="UniProtKB-UniRule"/>
</dbReference>
<comment type="cofactor">
    <cofactor evidence="13">
        <name>Mg(2+)</name>
        <dbReference type="ChEBI" id="CHEBI:18420"/>
    </cofactor>
    <text evidence="13">Binds 2 Mg(2+) ion per subunit.</text>
</comment>
<keyword evidence="4 13" id="KW-0479">Metal-binding</keyword>
<evidence type="ECO:0000256" key="10">
    <source>
        <dbReference type="ARBA" id="ARBA00023172"/>
    </source>
</evidence>
<dbReference type="NCBIfam" id="NF000711">
    <property type="entry name" value="PRK00039.2-1"/>
    <property type="match status" value="1"/>
</dbReference>
<dbReference type="GO" id="GO:0008821">
    <property type="term" value="F:crossover junction DNA endonuclease activity"/>
    <property type="evidence" value="ECO:0007669"/>
    <property type="project" value="UniProtKB-UniRule"/>
</dbReference>
<dbReference type="GO" id="GO:0006281">
    <property type="term" value="P:DNA repair"/>
    <property type="evidence" value="ECO:0007669"/>
    <property type="project" value="UniProtKB-UniRule"/>
</dbReference>
<organism evidence="15 16">
    <name type="scientific">Candidatus Uhrbacteria bacterium GW2011_GWC2_41_11</name>
    <dbReference type="NCBI Taxonomy" id="1618985"/>
    <lineage>
        <taxon>Bacteria</taxon>
        <taxon>Candidatus Uhriibacteriota</taxon>
    </lineage>
</organism>
<evidence type="ECO:0000256" key="9">
    <source>
        <dbReference type="ARBA" id="ARBA00023125"/>
    </source>
</evidence>
<comment type="similarity">
    <text evidence="1 13">Belongs to the RuvC family.</text>
</comment>
<dbReference type="EC" id="3.1.21.10" evidence="13 14"/>
<dbReference type="InterPro" id="IPR036397">
    <property type="entry name" value="RNaseH_sf"/>
</dbReference>